<name>A0A4Q2DWE5_9AGAR</name>
<evidence type="ECO:0000256" key="1">
    <source>
        <dbReference type="ARBA" id="ARBA00006198"/>
    </source>
</evidence>
<dbReference type="InterPro" id="IPR052519">
    <property type="entry name" value="Euk-type_GlcNAc_Kinase"/>
</dbReference>
<evidence type="ECO:0000256" key="2">
    <source>
        <dbReference type="ARBA" id="ARBA00012122"/>
    </source>
</evidence>
<dbReference type="GO" id="GO:0045127">
    <property type="term" value="F:N-acetylglucosamine kinase activity"/>
    <property type="evidence" value="ECO:0007669"/>
    <property type="project" value="UniProtKB-EC"/>
</dbReference>
<evidence type="ECO:0000313" key="7">
    <source>
        <dbReference type="Proteomes" id="UP000290288"/>
    </source>
</evidence>
<comment type="similarity">
    <text evidence="1">Belongs to the eukaryotic-type N-acetylglucosamine kinase family.</text>
</comment>
<dbReference type="OrthoDB" id="311172at2759"/>
<dbReference type="InterPro" id="IPR043129">
    <property type="entry name" value="ATPase_NBD"/>
</dbReference>
<dbReference type="InterPro" id="IPR002731">
    <property type="entry name" value="ATPase_BadF"/>
</dbReference>
<evidence type="ECO:0000259" key="5">
    <source>
        <dbReference type="Pfam" id="PF01869"/>
    </source>
</evidence>
<keyword evidence="7" id="KW-1185">Reference proteome</keyword>
<dbReference type="EC" id="2.7.1.59" evidence="2"/>
<accession>A0A4Q2DWE5</accession>
<dbReference type="AlphaFoldDB" id="A0A4Q2DWE5"/>
<dbReference type="EMBL" id="SDEE01000011">
    <property type="protein sequence ID" value="RXW24980.1"/>
    <property type="molecule type" value="Genomic_DNA"/>
</dbReference>
<proteinExistence type="inferred from homology"/>
<evidence type="ECO:0000256" key="4">
    <source>
        <dbReference type="ARBA" id="ARBA00031123"/>
    </source>
</evidence>
<gene>
    <name evidence="6" type="ORF">EST38_g913</name>
</gene>
<dbReference type="PANTHER" id="PTHR43190">
    <property type="entry name" value="N-ACETYL-D-GLUCOSAMINE KINASE"/>
    <property type="match status" value="1"/>
</dbReference>
<dbReference type="Pfam" id="PF01869">
    <property type="entry name" value="BcrAD_BadFG"/>
    <property type="match status" value="1"/>
</dbReference>
<dbReference type="Proteomes" id="UP000290288">
    <property type="component" value="Unassembled WGS sequence"/>
</dbReference>
<reference evidence="6 7" key="1">
    <citation type="submission" date="2019-01" db="EMBL/GenBank/DDBJ databases">
        <title>Draft genome sequence of Psathyrella aberdarensis IHI B618.</title>
        <authorList>
            <person name="Buettner E."/>
            <person name="Kellner H."/>
        </authorList>
    </citation>
    <scope>NUCLEOTIDE SEQUENCE [LARGE SCALE GENOMIC DNA]</scope>
    <source>
        <strain evidence="6 7">IHI B618</strain>
    </source>
</reference>
<evidence type="ECO:0000313" key="6">
    <source>
        <dbReference type="EMBL" id="RXW24980.1"/>
    </source>
</evidence>
<dbReference type="CDD" id="cd24007">
    <property type="entry name" value="ASKHA_NBD_eukNAGK-like"/>
    <property type="match status" value="1"/>
</dbReference>
<organism evidence="6 7">
    <name type="scientific">Candolleomyces aberdarensis</name>
    <dbReference type="NCBI Taxonomy" id="2316362"/>
    <lineage>
        <taxon>Eukaryota</taxon>
        <taxon>Fungi</taxon>
        <taxon>Dikarya</taxon>
        <taxon>Basidiomycota</taxon>
        <taxon>Agaricomycotina</taxon>
        <taxon>Agaricomycetes</taxon>
        <taxon>Agaricomycetidae</taxon>
        <taxon>Agaricales</taxon>
        <taxon>Agaricineae</taxon>
        <taxon>Psathyrellaceae</taxon>
        <taxon>Candolleomyces</taxon>
    </lineage>
</organism>
<dbReference type="SUPFAM" id="SSF53067">
    <property type="entry name" value="Actin-like ATPase domain"/>
    <property type="match status" value="2"/>
</dbReference>
<comment type="caution">
    <text evidence="6">The sequence shown here is derived from an EMBL/GenBank/DDBJ whole genome shotgun (WGS) entry which is preliminary data.</text>
</comment>
<dbReference type="PANTHER" id="PTHR43190:SF3">
    <property type="entry name" value="N-ACETYL-D-GLUCOSAMINE KINASE"/>
    <property type="match status" value="1"/>
</dbReference>
<sequence length="356" mass="37295">MASLYLCVDCGGTKTAAAISDSQGNIVGRGAGGPSNITYLTVDEFITSVRMATLAALKDARPDIVDLPLPPGTESPFAAAWFGVSGADSPAAIAKVTPAISALLAIPVGPDLVVANDTHLLAAPVRTYPSINHAVAVIAGTGSITVSFKQEAGRIEELGRVGGWGWILGDEGGGYDVGREALRQLLMEEDLASVLGRPAPPSKLRDQILAKFNVPTVMEILGEVYQADPTGESATQDLRSLSREKRISSLPPLVFSAAFEEDDWLAKRILQASAKQLADQVQMHLGIGDEANPHGVKARDAIISFGGSLVGNGKYRQIILDILAERGHTFSHVHFIDDAAAVGAAGLASSYKPSHT</sequence>
<dbReference type="Gene3D" id="3.30.420.40">
    <property type="match status" value="2"/>
</dbReference>
<protein>
    <recommendedName>
        <fullName evidence="3">N-acetyl-D-glucosamine kinase</fullName>
        <ecNumber evidence="2">2.7.1.59</ecNumber>
    </recommendedName>
    <alternativeName>
        <fullName evidence="4">GlcNAc kinase</fullName>
    </alternativeName>
</protein>
<evidence type="ECO:0000256" key="3">
    <source>
        <dbReference type="ARBA" id="ARBA00014974"/>
    </source>
</evidence>
<dbReference type="STRING" id="2316362.A0A4Q2DWE5"/>
<feature type="domain" description="ATPase BadF/BadG/BcrA/BcrD type" evidence="5">
    <location>
        <begin position="8"/>
        <end position="345"/>
    </location>
</feature>